<keyword evidence="1" id="KW-0378">Hydrolase</keyword>
<dbReference type="GO" id="GO:0019441">
    <property type="term" value="P:L-tryptophan catabolic process to kynurenine"/>
    <property type="evidence" value="ECO:0007669"/>
    <property type="project" value="InterPro"/>
</dbReference>
<proteinExistence type="predicted"/>
<comment type="caution">
    <text evidence="1">The sequence shown here is derived from an EMBL/GenBank/DDBJ whole genome shotgun (WGS) entry which is preliminary data.</text>
</comment>
<dbReference type="PANTHER" id="PTHR31118">
    <property type="entry name" value="CYCLASE-LIKE PROTEIN 2"/>
    <property type="match status" value="1"/>
</dbReference>
<organism evidence="1">
    <name type="scientific">termite gut metagenome</name>
    <dbReference type="NCBI Taxonomy" id="433724"/>
    <lineage>
        <taxon>unclassified sequences</taxon>
        <taxon>metagenomes</taxon>
        <taxon>organismal metagenomes</taxon>
    </lineage>
</organism>
<accession>A0A5J4QQS4</accession>
<dbReference type="InterPro" id="IPR007325">
    <property type="entry name" value="KFase/CYL"/>
</dbReference>
<dbReference type="EC" id="3.5.1.9" evidence="1"/>
<gene>
    <name evidence="1" type="ORF">EZS27_027111</name>
</gene>
<protein>
    <submittedName>
        <fullName evidence="1">Kynurenine formamidase</fullName>
        <ecNumber evidence="1">3.5.1.9</ecNumber>
    </submittedName>
</protein>
<dbReference type="InterPro" id="IPR037175">
    <property type="entry name" value="KFase_sf"/>
</dbReference>
<dbReference type="GO" id="GO:0004061">
    <property type="term" value="F:arylformamidase activity"/>
    <property type="evidence" value="ECO:0007669"/>
    <property type="project" value="UniProtKB-EC"/>
</dbReference>
<dbReference type="AlphaFoldDB" id="A0A5J4QQS4"/>
<dbReference type="PANTHER" id="PTHR31118:SF12">
    <property type="entry name" value="CYCLASE-LIKE PROTEIN 2"/>
    <property type="match status" value="1"/>
</dbReference>
<dbReference type="Gene3D" id="3.50.30.50">
    <property type="entry name" value="Putative cyclase"/>
    <property type="match status" value="1"/>
</dbReference>
<reference evidence="1" key="1">
    <citation type="submission" date="2019-03" db="EMBL/GenBank/DDBJ databases">
        <title>Single cell metagenomics reveals metabolic interactions within the superorganism composed of flagellate Streblomastix strix and complex community of Bacteroidetes bacteria on its surface.</title>
        <authorList>
            <person name="Treitli S.C."/>
            <person name="Kolisko M."/>
            <person name="Husnik F."/>
            <person name="Keeling P."/>
            <person name="Hampl V."/>
        </authorList>
    </citation>
    <scope>NUCLEOTIDE SEQUENCE</scope>
    <source>
        <strain evidence="1">STM</strain>
    </source>
</reference>
<dbReference type="SUPFAM" id="SSF102198">
    <property type="entry name" value="Putative cyclase"/>
    <property type="match status" value="1"/>
</dbReference>
<evidence type="ECO:0000313" key="1">
    <source>
        <dbReference type="EMBL" id="KAA6323448.1"/>
    </source>
</evidence>
<sequence>MGKIIDLTLPMFDGAPTMPMDPKLSISWHCTLETLGYNLSRVITSTHQGTHIDAARHFFYNGECIDEVALERFIVRAVKVDLTGKKPGEAIEPADLQPYNKWIEQGCSVLLHTGWDKRFPKSSYFLEFPFVTKTLANWFVEKKIGLVGMDTPTPNGEDWKYVHVKMLGADILIVEGLANMEQLPTGEVFTFYSLPLKLQGCDGSPVRAIVMLDL</sequence>
<dbReference type="EMBL" id="SNRY01002803">
    <property type="protein sequence ID" value="KAA6323448.1"/>
    <property type="molecule type" value="Genomic_DNA"/>
</dbReference>
<name>A0A5J4QQS4_9ZZZZ</name>
<dbReference type="Pfam" id="PF04199">
    <property type="entry name" value="Cyclase"/>
    <property type="match status" value="1"/>
</dbReference>